<name>A0A7S0WNQ8_9CHLO</name>
<reference evidence="1" key="1">
    <citation type="submission" date="2021-01" db="EMBL/GenBank/DDBJ databases">
        <authorList>
            <person name="Corre E."/>
            <person name="Pelletier E."/>
            <person name="Niang G."/>
            <person name="Scheremetjew M."/>
            <person name="Finn R."/>
            <person name="Kale V."/>
            <person name="Holt S."/>
            <person name="Cochrane G."/>
            <person name="Meng A."/>
            <person name="Brown T."/>
            <person name="Cohen L."/>
        </authorList>
    </citation>
    <scope>NUCLEOTIDE SEQUENCE</scope>
    <source>
        <strain evidence="1">SAG 11-49</strain>
    </source>
</reference>
<dbReference type="SUPFAM" id="SSF48403">
    <property type="entry name" value="Ankyrin repeat"/>
    <property type="match status" value="1"/>
</dbReference>
<sequence>MDVVKRFMRWGCLPGAERSIVLMGAAQRGHQAICRLLVAGGADPNILKPFLLTAVQTMDVPLYNNYMKSGVLPEVLLREAQEALHQQYETVHGMIGTFEELQLQQELRAMRVVSTVFYKGSLL</sequence>
<dbReference type="AlphaFoldDB" id="A0A7S0WNQ8"/>
<dbReference type="InterPro" id="IPR036770">
    <property type="entry name" value="Ankyrin_rpt-contain_sf"/>
</dbReference>
<proteinExistence type="predicted"/>
<organism evidence="1">
    <name type="scientific">Chlamydomonas leiostraca</name>
    <dbReference type="NCBI Taxonomy" id="1034604"/>
    <lineage>
        <taxon>Eukaryota</taxon>
        <taxon>Viridiplantae</taxon>
        <taxon>Chlorophyta</taxon>
        <taxon>core chlorophytes</taxon>
        <taxon>Chlorophyceae</taxon>
        <taxon>CS clade</taxon>
        <taxon>Chlamydomonadales</taxon>
        <taxon>Chlamydomonadaceae</taxon>
        <taxon>Chlamydomonas</taxon>
    </lineage>
</organism>
<protein>
    <submittedName>
        <fullName evidence="1">Uncharacterized protein</fullName>
    </submittedName>
</protein>
<accession>A0A7S0WNQ8</accession>
<dbReference type="InterPro" id="IPR002110">
    <property type="entry name" value="Ankyrin_rpt"/>
</dbReference>
<gene>
    <name evidence="1" type="ORF">CLEI1391_LOCUS6870</name>
</gene>
<dbReference type="Pfam" id="PF00023">
    <property type="entry name" value="Ank"/>
    <property type="match status" value="1"/>
</dbReference>
<dbReference type="EMBL" id="HBFB01012128">
    <property type="protein sequence ID" value="CAD8675383.1"/>
    <property type="molecule type" value="Transcribed_RNA"/>
</dbReference>
<evidence type="ECO:0000313" key="1">
    <source>
        <dbReference type="EMBL" id="CAD8675383.1"/>
    </source>
</evidence>